<keyword evidence="5 10" id="KW-0489">Methyltransferase</keyword>
<keyword evidence="6 10" id="KW-0808">Transferase</keyword>
<protein>
    <recommendedName>
        <fullName evidence="10">Ribosomal RNA small subunit methyltransferase E</fullName>
        <ecNumber evidence="10">2.1.1.193</ecNumber>
    </recommendedName>
</protein>
<dbReference type="InterPro" id="IPR046886">
    <property type="entry name" value="RsmE_MTase_dom"/>
</dbReference>
<dbReference type="InterPro" id="IPR029028">
    <property type="entry name" value="Alpha/beta_knot_MTases"/>
</dbReference>
<comment type="function">
    <text evidence="8 10">Specifically methylates the N3 position of the uracil ring of uridine 1498 (m3U1498) in 16S rRNA. Acts on the fully assembled 30S ribosomal subunit.</text>
</comment>
<evidence type="ECO:0000256" key="7">
    <source>
        <dbReference type="ARBA" id="ARBA00022691"/>
    </source>
</evidence>
<dbReference type="GO" id="GO:0070475">
    <property type="term" value="P:rRNA base methylation"/>
    <property type="evidence" value="ECO:0007669"/>
    <property type="project" value="TreeGrafter"/>
</dbReference>
<evidence type="ECO:0000256" key="2">
    <source>
        <dbReference type="ARBA" id="ARBA00005528"/>
    </source>
</evidence>
<feature type="domain" description="Ribosomal RNA small subunit methyltransferase E PUA-like" evidence="12">
    <location>
        <begin position="18"/>
        <end position="64"/>
    </location>
</feature>
<dbReference type="GO" id="GO:0005737">
    <property type="term" value="C:cytoplasm"/>
    <property type="evidence" value="ECO:0007669"/>
    <property type="project" value="UniProtKB-SubCell"/>
</dbReference>
<keyword evidence="3 10" id="KW-0963">Cytoplasm</keyword>
<dbReference type="NCBIfam" id="TIGR00046">
    <property type="entry name" value="RsmE family RNA methyltransferase"/>
    <property type="match status" value="1"/>
</dbReference>
<comment type="catalytic activity">
    <reaction evidence="9 10">
        <text>uridine(1498) in 16S rRNA + S-adenosyl-L-methionine = N(3)-methyluridine(1498) in 16S rRNA + S-adenosyl-L-homocysteine + H(+)</text>
        <dbReference type="Rhea" id="RHEA:42920"/>
        <dbReference type="Rhea" id="RHEA-COMP:10283"/>
        <dbReference type="Rhea" id="RHEA-COMP:10284"/>
        <dbReference type="ChEBI" id="CHEBI:15378"/>
        <dbReference type="ChEBI" id="CHEBI:57856"/>
        <dbReference type="ChEBI" id="CHEBI:59789"/>
        <dbReference type="ChEBI" id="CHEBI:65315"/>
        <dbReference type="ChEBI" id="CHEBI:74502"/>
        <dbReference type="EC" id="2.1.1.193"/>
    </reaction>
</comment>
<comment type="similarity">
    <text evidence="2 10">Belongs to the RNA methyltransferase RsmE family.</text>
</comment>
<dbReference type="InterPro" id="IPR015947">
    <property type="entry name" value="PUA-like_sf"/>
</dbReference>
<evidence type="ECO:0000256" key="10">
    <source>
        <dbReference type="PIRNR" id="PIRNR015601"/>
    </source>
</evidence>
<dbReference type="GO" id="GO:0070042">
    <property type="term" value="F:rRNA (uridine-N3-)-methyltransferase activity"/>
    <property type="evidence" value="ECO:0007669"/>
    <property type="project" value="TreeGrafter"/>
</dbReference>
<accession>A0A8J6T901</accession>
<evidence type="ECO:0000256" key="8">
    <source>
        <dbReference type="ARBA" id="ARBA00025699"/>
    </source>
</evidence>
<comment type="subcellular location">
    <subcellularLocation>
        <location evidence="1 10">Cytoplasm</location>
    </subcellularLocation>
</comment>
<evidence type="ECO:0000256" key="1">
    <source>
        <dbReference type="ARBA" id="ARBA00004496"/>
    </source>
</evidence>
<dbReference type="EC" id="2.1.1.193" evidence="10"/>
<evidence type="ECO:0000256" key="6">
    <source>
        <dbReference type="ARBA" id="ARBA00022679"/>
    </source>
</evidence>
<evidence type="ECO:0000313" key="13">
    <source>
        <dbReference type="EMBL" id="MBC8178073.1"/>
    </source>
</evidence>
<dbReference type="PANTHER" id="PTHR30027:SF3">
    <property type="entry name" value="16S RRNA (URACIL(1498)-N(3))-METHYLTRANSFERASE"/>
    <property type="match status" value="1"/>
</dbReference>
<evidence type="ECO:0000256" key="5">
    <source>
        <dbReference type="ARBA" id="ARBA00022603"/>
    </source>
</evidence>
<evidence type="ECO:0000259" key="11">
    <source>
        <dbReference type="Pfam" id="PF04452"/>
    </source>
</evidence>
<reference evidence="13 14" key="1">
    <citation type="submission" date="2020-08" db="EMBL/GenBank/DDBJ databases">
        <title>Bridging the membrane lipid divide: bacteria of the FCB group superphylum have the potential to synthesize archaeal ether lipids.</title>
        <authorList>
            <person name="Villanueva L."/>
            <person name="Von Meijenfeldt F.A.B."/>
            <person name="Westbye A.B."/>
            <person name="Yadav S."/>
            <person name="Hopmans E.C."/>
            <person name="Dutilh B.E."/>
            <person name="Sinninghe Damste J.S."/>
        </authorList>
    </citation>
    <scope>NUCLEOTIDE SEQUENCE [LARGE SCALE GENOMIC DNA]</scope>
    <source>
        <strain evidence="13">NIOZ-UU27</strain>
    </source>
</reference>
<name>A0A8J6T901_9DELT</name>
<sequence length="249" mass="27460">MRRFLVENLNARDGVCVITGPEARHMTRVLRMEAGDRFVIMDGKGSRFLASIESATRQGVKVVLEKPLPKPPPSPVTIALCQALLKSGPMDYLIQKTSELGVDHIHPFSSLRTITMIKTERLSNRMRHWREIAKNSAKQSGRAVPAQIDFPLTFGELSVKWKEKRCIKAILWEGEGATDLKGLLRGSSREGKFVGMVGPEGGFAGKEIELAADAGFIPVTLGNRILRSETAAMTMVAIVQYEWGDLGVM</sequence>
<dbReference type="Pfam" id="PF20260">
    <property type="entry name" value="PUA_4"/>
    <property type="match status" value="1"/>
</dbReference>
<dbReference type="SUPFAM" id="SSF75217">
    <property type="entry name" value="alpha/beta knot"/>
    <property type="match status" value="1"/>
</dbReference>
<feature type="domain" description="Ribosomal RNA small subunit methyltransferase E methyltransferase" evidence="11">
    <location>
        <begin position="73"/>
        <end position="240"/>
    </location>
</feature>
<dbReference type="InterPro" id="IPR046887">
    <property type="entry name" value="RsmE_PUA-like"/>
</dbReference>
<gene>
    <name evidence="13" type="ORF">H8E19_11770</name>
</gene>
<evidence type="ECO:0000259" key="12">
    <source>
        <dbReference type="Pfam" id="PF20260"/>
    </source>
</evidence>
<evidence type="ECO:0000256" key="4">
    <source>
        <dbReference type="ARBA" id="ARBA00022552"/>
    </source>
</evidence>
<dbReference type="Gene3D" id="3.40.1280.10">
    <property type="match status" value="1"/>
</dbReference>
<evidence type="ECO:0000256" key="9">
    <source>
        <dbReference type="ARBA" id="ARBA00047944"/>
    </source>
</evidence>
<dbReference type="InterPro" id="IPR029026">
    <property type="entry name" value="tRNA_m1G_MTases_N"/>
</dbReference>
<dbReference type="SUPFAM" id="SSF88697">
    <property type="entry name" value="PUA domain-like"/>
    <property type="match status" value="1"/>
</dbReference>
<organism evidence="13 14">
    <name type="scientific">Candidatus Desulfacyla euxinica</name>
    <dbReference type="NCBI Taxonomy" id="2841693"/>
    <lineage>
        <taxon>Bacteria</taxon>
        <taxon>Deltaproteobacteria</taxon>
        <taxon>Candidatus Desulfacyla</taxon>
    </lineage>
</organism>
<proteinExistence type="inferred from homology"/>
<keyword evidence="7 10" id="KW-0949">S-adenosyl-L-methionine</keyword>
<keyword evidence="4 10" id="KW-0698">rRNA processing</keyword>
<dbReference type="PANTHER" id="PTHR30027">
    <property type="entry name" value="RIBOSOMAL RNA SMALL SUBUNIT METHYLTRANSFERASE E"/>
    <property type="match status" value="1"/>
</dbReference>
<dbReference type="AlphaFoldDB" id="A0A8J6T901"/>
<comment type="caution">
    <text evidence="13">The sequence shown here is derived from an EMBL/GenBank/DDBJ whole genome shotgun (WGS) entry which is preliminary data.</text>
</comment>
<dbReference type="Proteomes" id="UP000650524">
    <property type="component" value="Unassembled WGS sequence"/>
</dbReference>
<dbReference type="EMBL" id="JACNJD010000254">
    <property type="protein sequence ID" value="MBC8178073.1"/>
    <property type="molecule type" value="Genomic_DNA"/>
</dbReference>
<dbReference type="InterPro" id="IPR006700">
    <property type="entry name" value="RsmE"/>
</dbReference>
<dbReference type="CDD" id="cd18084">
    <property type="entry name" value="RsmE-like"/>
    <property type="match status" value="1"/>
</dbReference>
<evidence type="ECO:0000313" key="14">
    <source>
        <dbReference type="Proteomes" id="UP000650524"/>
    </source>
</evidence>
<evidence type="ECO:0000256" key="3">
    <source>
        <dbReference type="ARBA" id="ARBA00022490"/>
    </source>
</evidence>
<dbReference type="PIRSF" id="PIRSF015601">
    <property type="entry name" value="MTase_slr0722"/>
    <property type="match status" value="1"/>
</dbReference>
<dbReference type="Pfam" id="PF04452">
    <property type="entry name" value="Methyltrans_RNA"/>
    <property type="match status" value="1"/>
</dbReference>